<dbReference type="GO" id="GO:0030313">
    <property type="term" value="C:cell envelope"/>
    <property type="evidence" value="ECO:0007669"/>
    <property type="project" value="UniProtKB-SubCell"/>
</dbReference>
<evidence type="ECO:0000256" key="1">
    <source>
        <dbReference type="ARBA" id="ARBA00004196"/>
    </source>
</evidence>
<dbReference type="InterPro" id="IPR025997">
    <property type="entry name" value="SBP_2_dom"/>
</dbReference>
<dbReference type="Proteomes" id="UP000192343">
    <property type="component" value="Unassembled WGS sequence"/>
</dbReference>
<dbReference type="OrthoDB" id="569491at2"/>
<dbReference type="SUPFAM" id="SSF53822">
    <property type="entry name" value="Periplasmic binding protein-like I"/>
    <property type="match status" value="1"/>
</dbReference>
<dbReference type="EMBL" id="MWQY01000010">
    <property type="protein sequence ID" value="ORC35039.1"/>
    <property type="molecule type" value="Genomic_DNA"/>
</dbReference>
<reference evidence="5 6" key="1">
    <citation type="submission" date="2017-03" db="EMBL/GenBank/DDBJ databases">
        <title>Draft Genome sequence of Marispirochaeta sp. strain JC444.</title>
        <authorList>
            <person name="Shivani Y."/>
            <person name="Subhash Y."/>
            <person name="Sasikala C."/>
            <person name="Ramana C."/>
        </authorList>
    </citation>
    <scope>NUCLEOTIDE SEQUENCE [LARGE SCALE GENOMIC DNA]</scope>
    <source>
        <strain evidence="5 6">JC444</strain>
    </source>
</reference>
<dbReference type="InterPro" id="IPR028082">
    <property type="entry name" value="Peripla_BP_I"/>
</dbReference>
<organism evidence="5 6">
    <name type="scientific">Marispirochaeta aestuarii</name>
    <dbReference type="NCBI Taxonomy" id="1963862"/>
    <lineage>
        <taxon>Bacteria</taxon>
        <taxon>Pseudomonadati</taxon>
        <taxon>Spirochaetota</taxon>
        <taxon>Spirochaetia</taxon>
        <taxon>Spirochaetales</taxon>
        <taxon>Spirochaetaceae</taxon>
        <taxon>Marispirochaeta</taxon>
    </lineage>
</organism>
<name>A0A1Y1RXI9_9SPIO</name>
<accession>A0A1Y1RXI9</accession>
<dbReference type="AlphaFoldDB" id="A0A1Y1RXI9"/>
<protein>
    <submittedName>
        <fullName evidence="5">Sugar ABC transporter substrate-binding protein</fullName>
    </submittedName>
</protein>
<comment type="caution">
    <text evidence="5">The sequence shown here is derived from an EMBL/GenBank/DDBJ whole genome shotgun (WGS) entry which is preliminary data.</text>
</comment>
<evidence type="ECO:0000313" key="5">
    <source>
        <dbReference type="EMBL" id="ORC35039.1"/>
    </source>
</evidence>
<dbReference type="RefSeq" id="WP_083050477.1">
    <property type="nucleotide sequence ID" value="NZ_MWQY01000010.1"/>
</dbReference>
<dbReference type="PANTHER" id="PTHR46847">
    <property type="entry name" value="D-ALLOSE-BINDING PERIPLASMIC PROTEIN-RELATED"/>
    <property type="match status" value="1"/>
</dbReference>
<evidence type="ECO:0000256" key="2">
    <source>
        <dbReference type="ARBA" id="ARBA00007639"/>
    </source>
</evidence>
<dbReference type="GO" id="GO:0030246">
    <property type="term" value="F:carbohydrate binding"/>
    <property type="evidence" value="ECO:0007669"/>
    <property type="project" value="UniProtKB-ARBA"/>
</dbReference>
<comment type="similarity">
    <text evidence="2">Belongs to the bacterial solute-binding protein 2 family.</text>
</comment>
<gene>
    <name evidence="5" type="ORF">B4O97_09885</name>
</gene>
<comment type="subcellular location">
    <subcellularLocation>
        <location evidence="1">Cell envelope</location>
    </subcellularLocation>
</comment>
<sequence length="324" mass="35771">MEKSLLFIFSSLFIISFILSINAIVDLSSLTSGSEETETADYHFAFFLPREFYSFFRSVASGAQEAAEEMDCALSFHTIGNDSLDLEMARFSGIDGVVLYPSINEEEARRILDEFDDSGISVVLIEHTLSDSSPWPFVGTNNFDIGKKIGNLIKSRSGSPLQIAVVYSMKSPGIYAEKDLVGLGITSTLGPLLETPLESRITNLNPLDAEELTYEMLLNEPWISTIVFTDTSDTLAATQVLIDMNMVGTVRLIGFGTEDAILDYVEKGILEATIATNPWDIGYNAVKVLVKQQSEGHMPGYVDTGVEIVTERNVDRFRKNGSRR</sequence>
<feature type="domain" description="Periplasmic binding protein" evidence="4">
    <location>
        <begin position="45"/>
        <end position="292"/>
    </location>
</feature>
<dbReference type="STRING" id="1963862.B4O97_09885"/>
<evidence type="ECO:0000256" key="3">
    <source>
        <dbReference type="ARBA" id="ARBA00022729"/>
    </source>
</evidence>
<dbReference type="PANTHER" id="PTHR46847:SF1">
    <property type="entry name" value="D-ALLOSE-BINDING PERIPLASMIC PROTEIN-RELATED"/>
    <property type="match status" value="1"/>
</dbReference>
<proteinExistence type="inferred from homology"/>
<keyword evidence="6" id="KW-1185">Reference proteome</keyword>
<keyword evidence="3" id="KW-0732">Signal</keyword>
<evidence type="ECO:0000259" key="4">
    <source>
        <dbReference type="Pfam" id="PF13407"/>
    </source>
</evidence>
<dbReference type="Pfam" id="PF13407">
    <property type="entry name" value="Peripla_BP_4"/>
    <property type="match status" value="1"/>
</dbReference>
<evidence type="ECO:0000313" key="6">
    <source>
        <dbReference type="Proteomes" id="UP000192343"/>
    </source>
</evidence>
<dbReference type="Gene3D" id="3.40.50.2300">
    <property type="match status" value="2"/>
</dbReference>